<dbReference type="GO" id="GO:0004722">
    <property type="term" value="F:protein serine/threonine phosphatase activity"/>
    <property type="evidence" value="ECO:0007669"/>
    <property type="project" value="InterPro"/>
</dbReference>
<dbReference type="AlphaFoldDB" id="A0A918VJA9"/>
<dbReference type="PANTHER" id="PTHR13832">
    <property type="entry name" value="PROTEIN PHOSPHATASE 2C"/>
    <property type="match status" value="1"/>
</dbReference>
<accession>A0A918VJA9</accession>
<comment type="caution">
    <text evidence="2">The sequence shown here is derived from an EMBL/GenBank/DDBJ whole genome shotgun (WGS) entry which is preliminary data.</text>
</comment>
<evidence type="ECO:0000313" key="3">
    <source>
        <dbReference type="Proteomes" id="UP000614811"/>
    </source>
</evidence>
<dbReference type="Proteomes" id="UP000614811">
    <property type="component" value="Unassembled WGS sequence"/>
</dbReference>
<dbReference type="PANTHER" id="PTHR13832:SF827">
    <property type="entry name" value="PROTEIN PHOSPHATASE 1L"/>
    <property type="match status" value="1"/>
</dbReference>
<dbReference type="InterPro" id="IPR001932">
    <property type="entry name" value="PPM-type_phosphatase-like_dom"/>
</dbReference>
<dbReference type="CDD" id="cd00143">
    <property type="entry name" value="PP2Cc"/>
    <property type="match status" value="1"/>
</dbReference>
<sequence>MHYSLAQQSHQGGRDYNEDRTAIYEREDCVLLVVADGLGGHAGGEIASQAFVDAMGDSFRKATPQQLAKADSFLTLSINYAHHTIHRRAVSQGFNVESPKTTCVVCLIYKGIAHWAHSGDSRLYLIRKRKIREATEDHVSIKPGREHNSPINRCVGGLESPRPEVSQPHKMKDGEILFLASDGAWASFKPEDLDDYVDPQHPSLGLDSLLQTLENRNKAPSDNLSIVILFWGVKQLESPNFDEFEESNSIQLLDESIAAANPKPEEKAEAEPAKKFDMKDLDNAIYEIESFISELDEKL</sequence>
<name>A0A918VJA9_9GAMM</name>
<reference evidence="2" key="2">
    <citation type="submission" date="2020-09" db="EMBL/GenBank/DDBJ databases">
        <authorList>
            <person name="Sun Q."/>
            <person name="Kim S."/>
        </authorList>
    </citation>
    <scope>NUCLEOTIDE SEQUENCE</scope>
    <source>
        <strain evidence="2">KCTC 12711</strain>
    </source>
</reference>
<dbReference type="Gene3D" id="3.60.40.10">
    <property type="entry name" value="PPM-type phosphatase domain"/>
    <property type="match status" value="1"/>
</dbReference>
<dbReference type="EMBL" id="BMXA01000002">
    <property type="protein sequence ID" value="GHA03498.1"/>
    <property type="molecule type" value="Genomic_DNA"/>
</dbReference>
<protein>
    <recommendedName>
        <fullName evidence="1">PPM-type phosphatase domain-containing protein</fullName>
    </recommendedName>
</protein>
<dbReference type="SMART" id="SM00332">
    <property type="entry name" value="PP2Cc"/>
    <property type="match status" value="1"/>
</dbReference>
<dbReference type="InterPro" id="IPR015655">
    <property type="entry name" value="PP2C"/>
</dbReference>
<dbReference type="SUPFAM" id="SSF81606">
    <property type="entry name" value="PP2C-like"/>
    <property type="match status" value="1"/>
</dbReference>
<dbReference type="Pfam" id="PF13672">
    <property type="entry name" value="PP2C_2"/>
    <property type="match status" value="1"/>
</dbReference>
<organism evidence="2 3">
    <name type="scientific">Arenicella chitinivorans</name>
    <dbReference type="NCBI Taxonomy" id="1329800"/>
    <lineage>
        <taxon>Bacteria</taxon>
        <taxon>Pseudomonadati</taxon>
        <taxon>Pseudomonadota</taxon>
        <taxon>Gammaproteobacteria</taxon>
        <taxon>Arenicellales</taxon>
        <taxon>Arenicellaceae</taxon>
        <taxon>Arenicella</taxon>
    </lineage>
</organism>
<dbReference type="RefSeq" id="WP_189399021.1">
    <property type="nucleotide sequence ID" value="NZ_BMXA01000002.1"/>
</dbReference>
<feature type="domain" description="PPM-type phosphatase" evidence="1">
    <location>
        <begin position="2"/>
        <end position="231"/>
    </location>
</feature>
<proteinExistence type="predicted"/>
<evidence type="ECO:0000259" key="1">
    <source>
        <dbReference type="PROSITE" id="PS51746"/>
    </source>
</evidence>
<gene>
    <name evidence="2" type="ORF">GCM10008090_10770</name>
</gene>
<dbReference type="SMART" id="SM00331">
    <property type="entry name" value="PP2C_SIG"/>
    <property type="match status" value="1"/>
</dbReference>
<evidence type="ECO:0000313" key="2">
    <source>
        <dbReference type="EMBL" id="GHA03498.1"/>
    </source>
</evidence>
<dbReference type="PROSITE" id="PS51746">
    <property type="entry name" value="PPM_2"/>
    <property type="match status" value="1"/>
</dbReference>
<keyword evidence="3" id="KW-1185">Reference proteome</keyword>
<dbReference type="InterPro" id="IPR036457">
    <property type="entry name" value="PPM-type-like_dom_sf"/>
</dbReference>
<reference evidence="2" key="1">
    <citation type="journal article" date="2014" name="Int. J. Syst. Evol. Microbiol.">
        <title>Complete genome sequence of Corynebacterium casei LMG S-19264T (=DSM 44701T), isolated from a smear-ripened cheese.</title>
        <authorList>
            <consortium name="US DOE Joint Genome Institute (JGI-PGF)"/>
            <person name="Walter F."/>
            <person name="Albersmeier A."/>
            <person name="Kalinowski J."/>
            <person name="Ruckert C."/>
        </authorList>
    </citation>
    <scope>NUCLEOTIDE SEQUENCE</scope>
    <source>
        <strain evidence="2">KCTC 12711</strain>
    </source>
</reference>